<dbReference type="EMBL" id="JAFBBU010000001">
    <property type="protein sequence ID" value="MBM7471808.1"/>
    <property type="molecule type" value="Genomic_DNA"/>
</dbReference>
<dbReference type="InterPro" id="IPR029044">
    <property type="entry name" value="Nucleotide-diphossugar_trans"/>
</dbReference>
<evidence type="ECO:0000259" key="11">
    <source>
        <dbReference type="Pfam" id="PF00535"/>
    </source>
</evidence>
<keyword evidence="3" id="KW-0328">Glycosyltransferase</keyword>
<comment type="similarity">
    <text evidence="8">Belongs to the glycosyltransferase 2 family. CrtQ subfamily.</text>
</comment>
<evidence type="ECO:0000256" key="3">
    <source>
        <dbReference type="ARBA" id="ARBA00022676"/>
    </source>
</evidence>
<evidence type="ECO:0000256" key="9">
    <source>
        <dbReference type="ARBA" id="ARBA00040345"/>
    </source>
</evidence>
<evidence type="ECO:0000256" key="6">
    <source>
        <dbReference type="ARBA" id="ARBA00037281"/>
    </source>
</evidence>
<keyword evidence="4" id="KW-0808">Transferase</keyword>
<evidence type="ECO:0000256" key="1">
    <source>
        <dbReference type="ARBA" id="ARBA00004236"/>
    </source>
</evidence>
<comment type="pathway">
    <text evidence="7">Carotenoid biosynthesis; staphyloxanthin biosynthesis; staphyloxanthin from farnesyl diphosphate: step 4/5.</text>
</comment>
<dbReference type="PANTHER" id="PTHR43646:SF2">
    <property type="entry name" value="GLYCOSYLTRANSFERASE 2-LIKE DOMAIN-CONTAINING PROTEIN"/>
    <property type="match status" value="1"/>
</dbReference>
<comment type="caution">
    <text evidence="12">The sequence shown here is derived from an EMBL/GenBank/DDBJ whole genome shotgun (WGS) entry which is preliminary data.</text>
</comment>
<feature type="transmembrane region" description="Helical" evidence="10">
    <location>
        <begin position="327"/>
        <end position="350"/>
    </location>
</feature>
<accession>A0ABS2L416</accession>
<keyword evidence="13" id="KW-1185">Reference proteome</keyword>
<proteinExistence type="inferred from homology"/>
<keyword evidence="10" id="KW-1133">Transmembrane helix</keyword>
<dbReference type="PANTHER" id="PTHR43646">
    <property type="entry name" value="GLYCOSYLTRANSFERASE"/>
    <property type="match status" value="1"/>
</dbReference>
<gene>
    <name evidence="12" type="ORF">JOE66_001442</name>
</gene>
<keyword evidence="10" id="KW-0812">Transmembrane</keyword>
<evidence type="ECO:0000313" key="13">
    <source>
        <dbReference type="Proteomes" id="UP000776164"/>
    </source>
</evidence>
<feature type="transmembrane region" description="Helical" evidence="10">
    <location>
        <begin position="260"/>
        <end position="283"/>
    </location>
</feature>
<reference evidence="12 13" key="1">
    <citation type="submission" date="2021-01" db="EMBL/GenBank/DDBJ databases">
        <title>Sequencing the genomes of 1000 actinobacteria strains.</title>
        <authorList>
            <person name="Klenk H.-P."/>
        </authorList>
    </citation>
    <scope>NUCLEOTIDE SEQUENCE [LARGE SCALE GENOMIC DNA]</scope>
    <source>
        <strain evidence="12 13">DSM 13057</strain>
    </source>
</reference>
<organism evidence="12 13">
    <name type="scientific">Subtercola frigoramans</name>
    <dbReference type="NCBI Taxonomy" id="120298"/>
    <lineage>
        <taxon>Bacteria</taxon>
        <taxon>Bacillati</taxon>
        <taxon>Actinomycetota</taxon>
        <taxon>Actinomycetes</taxon>
        <taxon>Micrococcales</taxon>
        <taxon>Microbacteriaceae</taxon>
        <taxon>Subtercola</taxon>
    </lineage>
</organism>
<evidence type="ECO:0000256" key="5">
    <source>
        <dbReference type="ARBA" id="ARBA00023136"/>
    </source>
</evidence>
<comment type="function">
    <text evidence="6">Catalyzes the glycosylation of 4,4'-diaponeurosporenoate, i.e. the esterification of glucose at the C1'' position with the carboxyl group of 4,4'-diaponeurosporenic acid, to form glycosyl-4,4'-diaponeurosporenoate. This is a step in the biosynthesis of staphyloxanthin, an orange pigment present in most staphylococci strains.</text>
</comment>
<comment type="subcellular location">
    <subcellularLocation>
        <location evidence="1">Cell membrane</location>
    </subcellularLocation>
</comment>
<evidence type="ECO:0000256" key="10">
    <source>
        <dbReference type="SAM" id="Phobius"/>
    </source>
</evidence>
<protein>
    <recommendedName>
        <fullName evidence="9">4,4'-diaponeurosporenoate glycosyltransferase</fullName>
    </recommendedName>
</protein>
<name>A0ABS2L416_9MICO</name>
<evidence type="ECO:0000256" key="4">
    <source>
        <dbReference type="ARBA" id="ARBA00022679"/>
    </source>
</evidence>
<feature type="transmembrane region" description="Helical" evidence="10">
    <location>
        <begin position="289"/>
        <end position="320"/>
    </location>
</feature>
<evidence type="ECO:0000313" key="12">
    <source>
        <dbReference type="EMBL" id="MBM7471808.1"/>
    </source>
</evidence>
<keyword evidence="5 10" id="KW-0472">Membrane</keyword>
<dbReference type="Gene3D" id="3.90.550.10">
    <property type="entry name" value="Spore Coat Polysaccharide Biosynthesis Protein SpsA, Chain A"/>
    <property type="match status" value="1"/>
</dbReference>
<evidence type="ECO:0000256" key="8">
    <source>
        <dbReference type="ARBA" id="ARBA00038120"/>
    </source>
</evidence>
<sequence>MIDSTPGPTSPGPSVIPPVTAVLAVRNDAQTVERAVRSIFAQNYPLEVAVVIASAPSTDGTREIVRALASGDPRLSVIETTSASPAVALNEAIAAATSAVLIRVDPRSELPSDYVRVAVEAMARTDAAALVGRTRPVGETPFERAVAKGFRHRLGLADDPLRSPGQAEGPTGQPNDHVLRRRMFIDAGLYSEELRHGQSWEMNSRLRDAGNTVWFTPELVYSYRPPSRPVALTRALFADGLWRGEFFRAFREESALRFRLPVAVVIATIAGFILGAIGLFGIVAGALGAAFVVSVILFALIVAPAAYVVVVLTLAGIVAVREDLRTGAWFALVMPFIHFSWGLGFIAGFLNIEGAADTLIVDFE</sequence>
<dbReference type="Pfam" id="PF00535">
    <property type="entry name" value="Glycos_transf_2"/>
    <property type="match status" value="1"/>
</dbReference>
<evidence type="ECO:0000256" key="2">
    <source>
        <dbReference type="ARBA" id="ARBA00022475"/>
    </source>
</evidence>
<dbReference type="RefSeq" id="WP_205108055.1">
    <property type="nucleotide sequence ID" value="NZ_BAAAHT010000013.1"/>
</dbReference>
<dbReference type="Proteomes" id="UP000776164">
    <property type="component" value="Unassembled WGS sequence"/>
</dbReference>
<dbReference type="InterPro" id="IPR001173">
    <property type="entry name" value="Glyco_trans_2-like"/>
</dbReference>
<feature type="domain" description="Glycosyltransferase 2-like" evidence="11">
    <location>
        <begin position="21"/>
        <end position="150"/>
    </location>
</feature>
<keyword evidence="2" id="KW-1003">Cell membrane</keyword>
<dbReference type="SUPFAM" id="SSF53448">
    <property type="entry name" value="Nucleotide-diphospho-sugar transferases"/>
    <property type="match status" value="1"/>
</dbReference>
<evidence type="ECO:0000256" key="7">
    <source>
        <dbReference type="ARBA" id="ARBA00037904"/>
    </source>
</evidence>